<dbReference type="InterPro" id="IPR013087">
    <property type="entry name" value="Znf_C2H2_type"/>
</dbReference>
<keyword evidence="1" id="KW-0479">Metal-binding</keyword>
<feature type="domain" description="C2H2-type" evidence="2">
    <location>
        <begin position="301"/>
        <end position="328"/>
    </location>
</feature>
<evidence type="ECO:0000256" key="1">
    <source>
        <dbReference type="PROSITE-ProRule" id="PRU00042"/>
    </source>
</evidence>
<dbReference type="PANTHER" id="PTHR46869:SF6">
    <property type="entry name" value="C2H2-TYPE DOMAIN-CONTAINING PROTEIN"/>
    <property type="match status" value="1"/>
</dbReference>
<feature type="domain" description="C2H2-type" evidence="2">
    <location>
        <begin position="4"/>
        <end position="26"/>
    </location>
</feature>
<sequence>MDSHRCKICSKCFPSGRSLGGHMRSHMRFYSSVMDKEKLDKSSYGLRENPKKTCKLSDFAGQDPTSSASSLQTKQCKVCAKEFPSCKALFGHMRCHSDKIFRRSFETEEQDEDQEEEVSWKHWAKLTSAASSVIEYEQEQEEVAISLMMLSRDVSGCWSVAAESSDKQSEVMEEDELIKRSGEFGEFDLEYSGEVSGKQKILTLAEFGKNRPRIDEKGSDTKLGIKELNLESKYQCAPCNRSFHSYQALGGHRASHKRIRSCCFQNPNADFDDKTEAYVEHLTVAEISESHSGLSKKRKIHECSFCGKIFATGQALGGHKRSHLVSNADAGSCSDKAAVVVVAASAAAAVEVPELLDLNLPAPVDEESSNVKPWWIGQSIEHEQNIINLISNYEV</sequence>
<organism evidence="3">
    <name type="scientific">Cymbidium ensifolium</name>
    <name type="common">Orchid</name>
    <name type="synonym">Epidendrum ensifolium</name>
    <dbReference type="NCBI Taxonomy" id="78740"/>
    <lineage>
        <taxon>Eukaryota</taxon>
        <taxon>Viridiplantae</taxon>
        <taxon>Streptophyta</taxon>
        <taxon>Embryophyta</taxon>
        <taxon>Tracheophyta</taxon>
        <taxon>Spermatophyta</taxon>
        <taxon>Magnoliopsida</taxon>
        <taxon>Liliopsida</taxon>
        <taxon>Asparagales</taxon>
        <taxon>Orchidaceae</taxon>
        <taxon>Epidendroideae</taxon>
        <taxon>Cymbidieae</taxon>
        <taxon>Cymbidiinae</taxon>
        <taxon>Cymbidium</taxon>
    </lineage>
</organism>
<dbReference type="SUPFAM" id="SSF57667">
    <property type="entry name" value="beta-beta-alpha zinc fingers"/>
    <property type="match status" value="2"/>
</dbReference>
<protein>
    <submittedName>
        <fullName evidence="3">Zinc finger protein ZAT1-like isoform X1</fullName>
    </submittedName>
</protein>
<evidence type="ECO:0000259" key="2">
    <source>
        <dbReference type="PROSITE" id="PS50157"/>
    </source>
</evidence>
<name>A0A5B9MPG1_CYMEN</name>
<dbReference type="InterPro" id="IPR036236">
    <property type="entry name" value="Znf_C2H2_sf"/>
</dbReference>
<dbReference type="AlphaFoldDB" id="A0A5B9MPG1"/>
<proteinExistence type="evidence at transcript level"/>
<dbReference type="SMART" id="SM00355">
    <property type="entry name" value="ZnF_C2H2"/>
    <property type="match status" value="4"/>
</dbReference>
<dbReference type="Gene3D" id="3.30.160.60">
    <property type="entry name" value="Classic Zinc Finger"/>
    <property type="match status" value="2"/>
</dbReference>
<dbReference type="GO" id="GO:0008270">
    <property type="term" value="F:zinc ion binding"/>
    <property type="evidence" value="ECO:0007669"/>
    <property type="project" value="UniProtKB-KW"/>
</dbReference>
<keyword evidence="1" id="KW-0862">Zinc</keyword>
<keyword evidence="1" id="KW-0863">Zinc-finger</keyword>
<reference evidence="3" key="1">
    <citation type="journal article" date="2015" name="PLoS ONE">
        <title>Digital Gene Expression Analysis Based on De Novo Transcriptome Assembly Reveals New Genes Associated with Floral Organ Differentiation of the Orchid Plant Cymbidium ensifolium.</title>
        <authorList>
            <person name="Yang F."/>
            <person name="Zhu G."/>
        </authorList>
    </citation>
    <scope>NUCLEOTIDE SEQUENCE</scope>
</reference>
<dbReference type="PROSITE" id="PS00028">
    <property type="entry name" value="ZINC_FINGER_C2H2_1"/>
    <property type="match status" value="4"/>
</dbReference>
<feature type="domain" description="C2H2-type" evidence="2">
    <location>
        <begin position="74"/>
        <end position="99"/>
    </location>
</feature>
<dbReference type="PANTHER" id="PTHR46869">
    <property type="entry name" value="C2H2-LIKE ZINC FINGER PROTEIN"/>
    <property type="match status" value="1"/>
</dbReference>
<dbReference type="EMBL" id="MK470621">
    <property type="protein sequence ID" value="QEG03098.1"/>
    <property type="molecule type" value="mRNA"/>
</dbReference>
<feature type="domain" description="C2H2-type" evidence="2">
    <location>
        <begin position="234"/>
        <end position="261"/>
    </location>
</feature>
<dbReference type="PROSITE" id="PS50157">
    <property type="entry name" value="ZINC_FINGER_C2H2_2"/>
    <property type="match status" value="4"/>
</dbReference>
<evidence type="ECO:0000313" key="3">
    <source>
        <dbReference type="EMBL" id="QEG03098.1"/>
    </source>
</evidence>
<dbReference type="Pfam" id="PF13912">
    <property type="entry name" value="zf-C2H2_6"/>
    <property type="match status" value="4"/>
</dbReference>
<accession>A0A5B9MPG1</accession>